<sequence>MENRTCKPLRTYAHRRSRAKAACRDDARSSSPLEPVPPGTENMSLLEMTRRMQKRSRQTTASADGGEDDGTSQQNKRTKRSPQVGPLDHKPSDCPPCFFVPEETMQYCTPRPVLPSEKPMQPSSTAKIFPAEPEFSPLPVVKSMLSHTSSRILKENKHRLASPFHSRPNSRPASPMHQSRKQVQGKAQRPPFHSKSRTLSTALDPWTLRQEQKPITDVNATMTTTMSTNSNEAFSTASSSRHKQASAAHIRTGSIPAMPTTRNPESMTWLVHSKQFEQTMHSAVEAEHPSFFLDAPIQISTPPRRRRATTDPVRMQGNDSDAELERDWKTGKDANMHDESRPSSPNAPIVGGSPQPRRRRRTINHPTTNGLFSTVLDFSASVREDKRSASVLGVRDEKLPDKFVDHAEAHGTSRLTAAFSGLNLESAFSPITPHKSAASGDTAPHASSTLPLEPSLPLSQHLTGDRSLTNEENFDRSRDELRNLFSGLELDGAHISGPQLLFRAYTYELRRLRDYMR</sequence>
<dbReference type="RefSeq" id="XP_040767593.1">
    <property type="nucleotide sequence ID" value="XM_040902569.1"/>
</dbReference>
<feature type="region of interest" description="Disordered" evidence="1">
    <location>
        <begin position="433"/>
        <end position="457"/>
    </location>
</feature>
<evidence type="ECO:0000313" key="2">
    <source>
        <dbReference type="EMBL" id="KZT09853.1"/>
    </source>
</evidence>
<gene>
    <name evidence="2" type="ORF">LAESUDRAFT_462677</name>
</gene>
<feature type="compositionally biased region" description="Basic and acidic residues" evidence="1">
    <location>
        <begin position="323"/>
        <end position="341"/>
    </location>
</feature>
<name>A0A165G5G5_9APHY</name>
<dbReference type="OrthoDB" id="3055857at2759"/>
<dbReference type="InParanoid" id="A0A165G5G5"/>
<feature type="region of interest" description="Disordered" evidence="1">
    <location>
        <begin position="298"/>
        <end position="369"/>
    </location>
</feature>
<dbReference type="Proteomes" id="UP000076871">
    <property type="component" value="Unassembled WGS sequence"/>
</dbReference>
<protein>
    <submittedName>
        <fullName evidence="2">Uncharacterized protein</fullName>
    </submittedName>
</protein>
<dbReference type="GeneID" id="63819600"/>
<dbReference type="EMBL" id="KV427610">
    <property type="protein sequence ID" value="KZT09853.1"/>
    <property type="molecule type" value="Genomic_DNA"/>
</dbReference>
<feature type="region of interest" description="Disordered" evidence="1">
    <location>
        <begin position="1"/>
        <end position="93"/>
    </location>
</feature>
<dbReference type="AlphaFoldDB" id="A0A165G5G5"/>
<feature type="compositionally biased region" description="Low complexity" evidence="1">
    <location>
        <begin position="447"/>
        <end position="457"/>
    </location>
</feature>
<evidence type="ECO:0000256" key="1">
    <source>
        <dbReference type="SAM" id="MobiDB-lite"/>
    </source>
</evidence>
<accession>A0A165G5G5</accession>
<reference evidence="2 3" key="1">
    <citation type="journal article" date="2016" name="Mol. Biol. Evol.">
        <title>Comparative Genomics of Early-Diverging Mushroom-Forming Fungi Provides Insights into the Origins of Lignocellulose Decay Capabilities.</title>
        <authorList>
            <person name="Nagy L.G."/>
            <person name="Riley R."/>
            <person name="Tritt A."/>
            <person name="Adam C."/>
            <person name="Daum C."/>
            <person name="Floudas D."/>
            <person name="Sun H."/>
            <person name="Yadav J.S."/>
            <person name="Pangilinan J."/>
            <person name="Larsson K.H."/>
            <person name="Matsuura K."/>
            <person name="Barry K."/>
            <person name="Labutti K."/>
            <person name="Kuo R."/>
            <person name="Ohm R.A."/>
            <person name="Bhattacharya S.S."/>
            <person name="Shirouzu T."/>
            <person name="Yoshinaga Y."/>
            <person name="Martin F.M."/>
            <person name="Grigoriev I.V."/>
            <person name="Hibbett D.S."/>
        </authorList>
    </citation>
    <scope>NUCLEOTIDE SEQUENCE [LARGE SCALE GENOMIC DNA]</scope>
    <source>
        <strain evidence="2 3">93-53</strain>
    </source>
</reference>
<proteinExistence type="predicted"/>
<evidence type="ECO:0000313" key="3">
    <source>
        <dbReference type="Proteomes" id="UP000076871"/>
    </source>
</evidence>
<feature type="region of interest" description="Disordered" evidence="1">
    <location>
        <begin position="158"/>
        <end position="200"/>
    </location>
</feature>
<keyword evidence="3" id="KW-1185">Reference proteome</keyword>
<feature type="compositionally biased region" description="Basic residues" evidence="1">
    <location>
        <begin position="12"/>
        <end position="21"/>
    </location>
</feature>
<organism evidence="2 3">
    <name type="scientific">Laetiporus sulphureus 93-53</name>
    <dbReference type="NCBI Taxonomy" id="1314785"/>
    <lineage>
        <taxon>Eukaryota</taxon>
        <taxon>Fungi</taxon>
        <taxon>Dikarya</taxon>
        <taxon>Basidiomycota</taxon>
        <taxon>Agaricomycotina</taxon>
        <taxon>Agaricomycetes</taxon>
        <taxon>Polyporales</taxon>
        <taxon>Laetiporus</taxon>
    </lineage>
</organism>